<dbReference type="InterPro" id="IPR001173">
    <property type="entry name" value="Glyco_trans_2-like"/>
</dbReference>
<dbReference type="OrthoDB" id="9802649at2"/>
<dbReference type="AlphaFoldDB" id="A0A4R6IUU8"/>
<dbReference type="EMBL" id="SNWP01000011">
    <property type="protein sequence ID" value="TDO26403.1"/>
    <property type="molecule type" value="Genomic_DNA"/>
</dbReference>
<dbReference type="PANTHER" id="PTHR22916:SF3">
    <property type="entry name" value="UDP-GLCNAC:BETAGAL BETA-1,3-N-ACETYLGLUCOSAMINYLTRANSFERASE-LIKE PROTEIN 1"/>
    <property type="match status" value="1"/>
</dbReference>
<accession>A0A4R6IUU8</accession>
<evidence type="ECO:0000313" key="2">
    <source>
        <dbReference type="EMBL" id="TDO26403.1"/>
    </source>
</evidence>
<sequence>MILPISVVLCSYNGARFIKEQVLSILGQTYAIMELIVVDDASTDDTCGIIASMAEADHRIRLYRNPVNLGFSANFEKALRMAAADIIAIADQDDYWHPAKIEKMMAAWRTDVPLIYCDSIRFTDKLPQNPLPNKKNRKLEGDDPKCIGIFNTISGHAMLLRKSLLDKALPIPADVYYDWWLAVVAMCNGSVQFLPEILVYQRAHDQNVTIQHLSEKALRKQFRQMLVKHLAAFSAIKGMKREDVLFFQKLEYYWKQRLERGWSLGLFLFLLKYRKVLYAYKKRKLPLISELKHSFLFAFGR</sequence>
<evidence type="ECO:0000313" key="3">
    <source>
        <dbReference type="Proteomes" id="UP000295741"/>
    </source>
</evidence>
<dbReference type="InterPro" id="IPR029044">
    <property type="entry name" value="Nucleotide-diphossugar_trans"/>
</dbReference>
<dbReference type="GO" id="GO:0016758">
    <property type="term" value="F:hexosyltransferase activity"/>
    <property type="evidence" value="ECO:0007669"/>
    <property type="project" value="UniProtKB-ARBA"/>
</dbReference>
<name>A0A4R6IUU8_9BACT</name>
<proteinExistence type="predicted"/>
<dbReference type="Gene3D" id="3.90.550.10">
    <property type="entry name" value="Spore Coat Polysaccharide Biosynthesis Protein SpsA, Chain A"/>
    <property type="match status" value="1"/>
</dbReference>
<reference evidence="2 3" key="1">
    <citation type="submission" date="2019-03" db="EMBL/GenBank/DDBJ databases">
        <title>Genomic Encyclopedia of Archaeal and Bacterial Type Strains, Phase II (KMG-II): from individual species to whole genera.</title>
        <authorList>
            <person name="Goeker M."/>
        </authorList>
    </citation>
    <scope>NUCLEOTIDE SEQUENCE [LARGE SCALE GENOMIC DNA]</scope>
    <source>
        <strain evidence="2 3">DSM 28323</strain>
    </source>
</reference>
<dbReference type="Pfam" id="PF00535">
    <property type="entry name" value="Glycos_transf_2"/>
    <property type="match status" value="1"/>
</dbReference>
<evidence type="ECO:0000259" key="1">
    <source>
        <dbReference type="Pfam" id="PF00535"/>
    </source>
</evidence>
<feature type="domain" description="Glycosyltransferase 2-like" evidence="1">
    <location>
        <begin position="6"/>
        <end position="164"/>
    </location>
</feature>
<dbReference type="Proteomes" id="UP000295741">
    <property type="component" value="Unassembled WGS sequence"/>
</dbReference>
<dbReference type="PANTHER" id="PTHR22916">
    <property type="entry name" value="GLYCOSYLTRANSFERASE"/>
    <property type="match status" value="1"/>
</dbReference>
<keyword evidence="3" id="KW-1185">Reference proteome</keyword>
<dbReference type="SUPFAM" id="SSF53448">
    <property type="entry name" value="Nucleotide-diphospho-sugar transferases"/>
    <property type="match status" value="1"/>
</dbReference>
<organism evidence="2 3">
    <name type="scientific">Sediminibacterium goheungense</name>
    <dbReference type="NCBI Taxonomy" id="1086393"/>
    <lineage>
        <taxon>Bacteria</taxon>
        <taxon>Pseudomonadati</taxon>
        <taxon>Bacteroidota</taxon>
        <taxon>Chitinophagia</taxon>
        <taxon>Chitinophagales</taxon>
        <taxon>Chitinophagaceae</taxon>
        <taxon>Sediminibacterium</taxon>
    </lineage>
</organism>
<gene>
    <name evidence="2" type="ORF">BC659_1709</name>
</gene>
<comment type="caution">
    <text evidence="2">The sequence shown here is derived from an EMBL/GenBank/DDBJ whole genome shotgun (WGS) entry which is preliminary data.</text>
</comment>
<keyword evidence="2" id="KW-0808">Transferase</keyword>
<dbReference type="RefSeq" id="WP_133474254.1">
    <property type="nucleotide sequence ID" value="NZ_SNWP01000011.1"/>
</dbReference>
<protein>
    <submittedName>
        <fullName evidence="2">Glycosyltransferase involved in cell wall biosynthesis</fullName>
    </submittedName>
</protein>